<gene>
    <name evidence="2" type="ORF">CPSG_00781</name>
</gene>
<evidence type="ECO:0000256" key="1">
    <source>
        <dbReference type="SAM" id="MobiDB-lite"/>
    </source>
</evidence>
<dbReference type="VEuPathDB" id="FungiDB:CPSG_00781"/>
<dbReference type="AlphaFoldDB" id="E9CT72"/>
<keyword evidence="3" id="KW-1185">Reference proteome</keyword>
<sequence length="52" mass="5799">MARELRSQDTERRNVQSHGASKEASQPAVWEKRAGNAACESARRLLHYAGMS</sequence>
<dbReference type="EMBL" id="GL636486">
    <property type="protein sequence ID" value="EFW22882.1"/>
    <property type="molecule type" value="Genomic_DNA"/>
</dbReference>
<evidence type="ECO:0000313" key="3">
    <source>
        <dbReference type="Proteomes" id="UP000002497"/>
    </source>
</evidence>
<proteinExistence type="predicted"/>
<evidence type="ECO:0000313" key="2">
    <source>
        <dbReference type="EMBL" id="EFW22882.1"/>
    </source>
</evidence>
<name>E9CT72_COCPS</name>
<accession>E9CT72</accession>
<organism evidence="3">
    <name type="scientific">Coccidioides posadasii (strain RMSCC 757 / Silveira)</name>
    <name type="common">Valley fever fungus</name>
    <dbReference type="NCBI Taxonomy" id="443226"/>
    <lineage>
        <taxon>Eukaryota</taxon>
        <taxon>Fungi</taxon>
        <taxon>Dikarya</taxon>
        <taxon>Ascomycota</taxon>
        <taxon>Pezizomycotina</taxon>
        <taxon>Eurotiomycetes</taxon>
        <taxon>Eurotiomycetidae</taxon>
        <taxon>Onygenales</taxon>
        <taxon>Onygenaceae</taxon>
        <taxon>Coccidioides</taxon>
    </lineage>
</organism>
<reference evidence="3" key="2">
    <citation type="submission" date="2010-03" db="EMBL/GenBank/DDBJ databases">
        <title>The genome sequence of Coccidioides posadasii strain Silveira.</title>
        <authorList>
            <consortium name="The Broad Institute Genome Sequencing Center for Infectious Disease"/>
            <person name="Neafsey D."/>
            <person name="Orbach M."/>
            <person name="Henn M.R."/>
            <person name="Cole G.T."/>
            <person name="Galgiani J."/>
            <person name="Gardner M.J."/>
            <person name="Kirkland T.N."/>
            <person name="Taylor J.W."/>
            <person name="Young S.K."/>
            <person name="Zeng Q."/>
            <person name="Koehrsen M."/>
            <person name="Alvarado L."/>
            <person name="Berlin A."/>
            <person name="Borenstein D."/>
            <person name="Chapman S.B."/>
            <person name="Chen Z."/>
            <person name="Engels R."/>
            <person name="Freedman E."/>
            <person name="Gellesch M."/>
            <person name="Goldberg J."/>
            <person name="Griggs A."/>
            <person name="Gujja S."/>
            <person name="Heilman E."/>
            <person name="Heiman D."/>
            <person name="Howarth C."/>
            <person name="Jen D."/>
            <person name="Larson L."/>
            <person name="Mehta T."/>
            <person name="Neiman D."/>
            <person name="Park D."/>
            <person name="Pearson M."/>
            <person name="Richards J."/>
            <person name="Roberts A."/>
            <person name="Saif S."/>
            <person name="Shea T."/>
            <person name="Shenoy N."/>
            <person name="Sisk P."/>
            <person name="Stolte C."/>
            <person name="Sykes S."/>
            <person name="Walk T."/>
            <person name="White J."/>
            <person name="Yandava C."/>
            <person name="Haas B."/>
            <person name="Nusbaum C."/>
            <person name="Birren B."/>
        </authorList>
    </citation>
    <scope>NUCLEOTIDE SEQUENCE [LARGE SCALE GENOMIC DNA]</scope>
    <source>
        <strain evidence="3">RMSCC 757 / Silveira</strain>
    </source>
</reference>
<dbReference type="HOGENOM" id="CLU_3087084_0_0_1"/>
<feature type="compositionally biased region" description="Basic and acidic residues" evidence="1">
    <location>
        <begin position="1"/>
        <end position="14"/>
    </location>
</feature>
<protein>
    <submittedName>
        <fullName evidence="2">Predicted protein</fullName>
    </submittedName>
</protein>
<reference evidence="3" key="1">
    <citation type="journal article" date="2010" name="Genome Res.">
        <title>Population genomic sequencing of Coccidioides fungi reveals recent hybridization and transposon control.</title>
        <authorList>
            <person name="Neafsey D.E."/>
            <person name="Barker B.M."/>
            <person name="Sharpton T.J."/>
            <person name="Stajich J.E."/>
            <person name="Park D.J."/>
            <person name="Whiston E."/>
            <person name="Hung C.-Y."/>
            <person name="McMahan C."/>
            <person name="White J."/>
            <person name="Sykes S."/>
            <person name="Heiman D."/>
            <person name="Young S."/>
            <person name="Zeng Q."/>
            <person name="Abouelleil A."/>
            <person name="Aftuck L."/>
            <person name="Bessette D."/>
            <person name="Brown A."/>
            <person name="FitzGerald M."/>
            <person name="Lui A."/>
            <person name="Macdonald J.P."/>
            <person name="Priest M."/>
            <person name="Orbach M.J."/>
            <person name="Galgiani J.N."/>
            <person name="Kirkland T.N."/>
            <person name="Cole G.T."/>
            <person name="Birren B.W."/>
            <person name="Henn M.R."/>
            <person name="Taylor J.W."/>
            <person name="Rounsley S.D."/>
        </authorList>
    </citation>
    <scope>NUCLEOTIDE SEQUENCE [LARGE SCALE GENOMIC DNA]</scope>
    <source>
        <strain evidence="3">RMSCC 757 / Silveira</strain>
    </source>
</reference>
<dbReference type="Proteomes" id="UP000002497">
    <property type="component" value="Unassembled WGS sequence"/>
</dbReference>
<feature type="region of interest" description="Disordered" evidence="1">
    <location>
        <begin position="1"/>
        <end position="35"/>
    </location>
</feature>